<dbReference type="Pfam" id="PF04024">
    <property type="entry name" value="PspC"/>
    <property type="match status" value="1"/>
</dbReference>
<dbReference type="InterPro" id="IPR052027">
    <property type="entry name" value="PspC"/>
</dbReference>
<evidence type="ECO:0000256" key="2">
    <source>
        <dbReference type="ARBA" id="ARBA00022475"/>
    </source>
</evidence>
<dbReference type="GO" id="GO:0005886">
    <property type="term" value="C:plasma membrane"/>
    <property type="evidence" value="ECO:0007669"/>
    <property type="project" value="UniProtKB-SubCell"/>
</dbReference>
<dbReference type="PANTHER" id="PTHR33885:SF3">
    <property type="entry name" value="PHAGE SHOCK PROTEIN C"/>
    <property type="match status" value="1"/>
</dbReference>
<evidence type="ECO:0000313" key="8">
    <source>
        <dbReference type="EMBL" id="SSW94797.1"/>
    </source>
</evidence>
<dbReference type="EMBL" id="UFQR01000001">
    <property type="protein sequence ID" value="SSW94797.1"/>
    <property type="molecule type" value="Genomic_DNA"/>
</dbReference>
<dbReference type="AlphaFoldDB" id="A0A3B0MAT5"/>
<comment type="subcellular location">
    <subcellularLocation>
        <location evidence="1">Cell membrane</location>
        <topology evidence="1">Single-pass membrane protein</topology>
    </subcellularLocation>
</comment>
<feature type="transmembrane region" description="Helical" evidence="6">
    <location>
        <begin position="38"/>
        <end position="63"/>
    </location>
</feature>
<evidence type="ECO:0000256" key="3">
    <source>
        <dbReference type="ARBA" id="ARBA00022692"/>
    </source>
</evidence>
<reference evidence="8" key="1">
    <citation type="submission" date="2018-04" db="EMBL/GenBank/DDBJ databases">
        <authorList>
            <person name="Go L.Y."/>
            <person name="Mitchell J.A."/>
        </authorList>
    </citation>
    <scope>NUCLEOTIDE SEQUENCE</scope>
    <source>
        <strain evidence="8">ARTV</strain>
    </source>
</reference>
<proteinExistence type="predicted"/>
<feature type="domain" description="Phage shock protein PspC N-terminal" evidence="7">
    <location>
        <begin position="7"/>
        <end position="65"/>
    </location>
</feature>
<dbReference type="InterPro" id="IPR014320">
    <property type="entry name" value="Phageshock_PspC"/>
</dbReference>
<name>A0A3B0MAT5_9GAMM</name>
<evidence type="ECO:0000259" key="7">
    <source>
        <dbReference type="Pfam" id="PF04024"/>
    </source>
</evidence>
<organism evidence="8">
    <name type="scientific">Arsenophonus endosymbiont of Trialeurodes vaporariorum</name>
    <dbReference type="NCBI Taxonomy" id="235567"/>
    <lineage>
        <taxon>Bacteria</taxon>
        <taxon>Pseudomonadati</taxon>
        <taxon>Pseudomonadota</taxon>
        <taxon>Gammaproteobacteria</taxon>
        <taxon>Enterobacterales</taxon>
        <taxon>Morganellaceae</taxon>
        <taxon>Arsenophonus</taxon>
    </lineage>
</organism>
<evidence type="ECO:0000256" key="1">
    <source>
        <dbReference type="ARBA" id="ARBA00004162"/>
    </source>
</evidence>
<keyword evidence="4 6" id="KW-1133">Transmembrane helix</keyword>
<dbReference type="InterPro" id="IPR007168">
    <property type="entry name" value="Phageshock_PspC_N"/>
</dbReference>
<evidence type="ECO:0000256" key="6">
    <source>
        <dbReference type="SAM" id="Phobius"/>
    </source>
</evidence>
<evidence type="ECO:0000256" key="5">
    <source>
        <dbReference type="ARBA" id="ARBA00023136"/>
    </source>
</evidence>
<gene>
    <name evidence="8" type="primary">pspC</name>
    <name evidence="8" type="ORF">ARTV_0327</name>
</gene>
<keyword evidence="5 6" id="KW-0472">Membrane</keyword>
<keyword evidence="3 6" id="KW-0812">Transmembrane</keyword>
<protein>
    <submittedName>
        <fullName evidence="8">Phage shock protein C</fullName>
    </submittedName>
</protein>
<dbReference type="PANTHER" id="PTHR33885">
    <property type="entry name" value="PHAGE SHOCK PROTEIN C"/>
    <property type="match status" value="1"/>
</dbReference>
<accession>A0A3B0MAT5</accession>
<keyword evidence="2" id="KW-1003">Cell membrane</keyword>
<dbReference type="NCBIfam" id="TIGR02978">
    <property type="entry name" value="phageshock_pspC"/>
    <property type="match status" value="1"/>
</dbReference>
<evidence type="ECO:0000256" key="4">
    <source>
        <dbReference type="ARBA" id="ARBA00022989"/>
    </source>
</evidence>
<sequence length="123" mass="13946">MAKMGARKLYRRTDQRMIGGVCAGLAHYFDLPVNLVRALAIVALFLGFFAITIVIYLLMWFFIEPAPAPAPAGYQDETDISVKVTKLMNEIDQQLKAGEKKLRQMERYITSDSFSIDSRINKL</sequence>